<dbReference type="OrthoDB" id="744361at2"/>
<keyword evidence="2" id="KW-0808">Transferase</keyword>
<protein>
    <submittedName>
        <fullName evidence="2">Glycosyltransferase involved in cell wall biosynthesis</fullName>
    </submittedName>
</protein>
<accession>A0A316AIT4</accession>
<dbReference type="Gene3D" id="3.90.550.10">
    <property type="entry name" value="Spore Coat Polysaccharide Biosynthesis Protein SpsA, Chain A"/>
    <property type="match status" value="1"/>
</dbReference>
<dbReference type="SUPFAM" id="SSF53448">
    <property type="entry name" value="Nucleotide-diphospho-sugar transferases"/>
    <property type="match status" value="1"/>
</dbReference>
<comment type="caution">
    <text evidence="2">The sequence shown here is derived from an EMBL/GenBank/DDBJ whole genome shotgun (WGS) entry which is preliminary data.</text>
</comment>
<gene>
    <name evidence="2" type="ORF">CLV98_110101</name>
</gene>
<dbReference type="CDD" id="cd00761">
    <property type="entry name" value="Glyco_tranf_GTA_type"/>
    <property type="match status" value="1"/>
</dbReference>
<dbReference type="InterPro" id="IPR029044">
    <property type="entry name" value="Nucleotide-diphossugar_trans"/>
</dbReference>
<feature type="domain" description="Glycosyltransferase 2-like" evidence="1">
    <location>
        <begin position="12"/>
        <end position="167"/>
    </location>
</feature>
<evidence type="ECO:0000313" key="3">
    <source>
        <dbReference type="Proteomes" id="UP000245880"/>
    </source>
</evidence>
<dbReference type="RefSeq" id="WP_109676182.1">
    <property type="nucleotide sequence ID" value="NZ_QGDT01000010.1"/>
</dbReference>
<evidence type="ECO:0000259" key="1">
    <source>
        <dbReference type="Pfam" id="PF00535"/>
    </source>
</evidence>
<organism evidence="2 3">
    <name type="scientific">Dyadobacter jejuensis</name>
    <dbReference type="NCBI Taxonomy" id="1082580"/>
    <lineage>
        <taxon>Bacteria</taxon>
        <taxon>Pseudomonadati</taxon>
        <taxon>Bacteroidota</taxon>
        <taxon>Cytophagia</taxon>
        <taxon>Cytophagales</taxon>
        <taxon>Spirosomataceae</taxon>
        <taxon>Dyadobacter</taxon>
    </lineage>
</organism>
<reference evidence="2 3" key="1">
    <citation type="submission" date="2018-03" db="EMBL/GenBank/DDBJ databases">
        <title>Genomic Encyclopedia of Archaeal and Bacterial Type Strains, Phase II (KMG-II): from individual species to whole genera.</title>
        <authorList>
            <person name="Goeker M."/>
        </authorList>
    </citation>
    <scope>NUCLEOTIDE SEQUENCE [LARGE SCALE GENOMIC DNA]</scope>
    <source>
        <strain evidence="2 3">DSM 100346</strain>
    </source>
</reference>
<keyword evidence="3" id="KW-1185">Reference proteome</keyword>
<name>A0A316AIT4_9BACT</name>
<dbReference type="InterPro" id="IPR001173">
    <property type="entry name" value="Glyco_trans_2-like"/>
</dbReference>
<dbReference type="EMBL" id="QGDT01000010">
    <property type="protein sequence ID" value="PWJ56790.1"/>
    <property type="molecule type" value="Genomic_DNA"/>
</dbReference>
<proteinExistence type="predicted"/>
<dbReference type="AlphaFoldDB" id="A0A316AIT4"/>
<dbReference type="Pfam" id="PF00535">
    <property type="entry name" value="Glycos_transf_2"/>
    <property type="match status" value="1"/>
</dbReference>
<dbReference type="GO" id="GO:0016740">
    <property type="term" value="F:transferase activity"/>
    <property type="evidence" value="ECO:0007669"/>
    <property type="project" value="UniProtKB-KW"/>
</dbReference>
<dbReference type="Proteomes" id="UP000245880">
    <property type="component" value="Unassembled WGS sequence"/>
</dbReference>
<sequence>MTPSTYFFKDVSLLITHYNRSHSLQNLLESLIGLSCSFEQIVVSDDGSQPQHLQKLEELSHQYGFLLVKAPVNKGLGHNINKGQNAIKTELTLYVQEDFVPTPLFPSKFQVALQLLHARPDIDMVRFYAYFEYPYLTPIRDGYYEMKFNIWKPGFRKFYVYSDHPHLRRSNFLKKFGSYREGIKGDNTEYGMMMSFLKNQGKALYYKGYTQLFEQRNSMHEPSTMHRNILRESNNYFIRNCRYLYRHIKFNYDYYFKPNPVRSPSREGSKDDSLGSGV</sequence>
<evidence type="ECO:0000313" key="2">
    <source>
        <dbReference type="EMBL" id="PWJ56790.1"/>
    </source>
</evidence>